<keyword evidence="5" id="KW-0508">mRNA splicing</keyword>
<dbReference type="PROSITE" id="PS50103">
    <property type="entry name" value="ZF_C3H1"/>
    <property type="match status" value="1"/>
</dbReference>
<dbReference type="GO" id="GO:0016787">
    <property type="term" value="F:hydrolase activity"/>
    <property type="evidence" value="ECO:0007669"/>
    <property type="project" value="UniProtKB-KW"/>
</dbReference>
<dbReference type="InterPro" id="IPR000571">
    <property type="entry name" value="Znf_CCCH"/>
</dbReference>
<dbReference type="Gene3D" id="3.40.50.300">
    <property type="entry name" value="P-loop containing nucleotide triphosphate hydrolases"/>
    <property type="match status" value="1"/>
</dbReference>
<dbReference type="AlphaFoldDB" id="A0A914PUD8"/>
<keyword evidence="7" id="KW-0862">Zinc</keyword>
<reference evidence="11" key="1">
    <citation type="submission" date="2022-11" db="UniProtKB">
        <authorList>
            <consortium name="WormBaseParasite"/>
        </authorList>
    </citation>
    <scope>IDENTIFICATION</scope>
</reference>
<dbReference type="SUPFAM" id="SSF52540">
    <property type="entry name" value="P-loop containing nucleoside triphosphate hydrolases"/>
    <property type="match status" value="1"/>
</dbReference>
<dbReference type="GO" id="GO:0008270">
    <property type="term" value="F:zinc ion binding"/>
    <property type="evidence" value="ECO:0007669"/>
    <property type="project" value="UniProtKB-KW"/>
</dbReference>
<organism evidence="10 11">
    <name type="scientific">Panagrolaimus davidi</name>
    <dbReference type="NCBI Taxonomy" id="227884"/>
    <lineage>
        <taxon>Eukaryota</taxon>
        <taxon>Metazoa</taxon>
        <taxon>Ecdysozoa</taxon>
        <taxon>Nematoda</taxon>
        <taxon>Chromadorea</taxon>
        <taxon>Rhabditida</taxon>
        <taxon>Tylenchina</taxon>
        <taxon>Panagrolaimomorpha</taxon>
        <taxon>Panagrolaimoidea</taxon>
        <taxon>Panagrolaimidae</taxon>
        <taxon>Panagrolaimus</taxon>
    </lineage>
</organism>
<evidence type="ECO:0000259" key="9">
    <source>
        <dbReference type="PROSITE" id="PS50103"/>
    </source>
</evidence>
<protein>
    <recommendedName>
        <fullName evidence="1">RNA helicase</fullName>
        <ecNumber evidence="1">3.6.4.13</ecNumber>
    </recommendedName>
</protein>
<keyword evidence="7" id="KW-0863">Zinc-finger</keyword>
<dbReference type="Gene3D" id="4.10.1000.30">
    <property type="match status" value="1"/>
</dbReference>
<evidence type="ECO:0000256" key="5">
    <source>
        <dbReference type="ARBA" id="ARBA00023187"/>
    </source>
</evidence>
<keyword evidence="2" id="KW-0507">mRNA processing</keyword>
<keyword evidence="4" id="KW-0347">Helicase</keyword>
<keyword evidence="3" id="KW-0378">Hydrolase</keyword>
<feature type="zinc finger region" description="C3H1-type" evidence="7">
    <location>
        <begin position="63"/>
        <end position="88"/>
    </location>
</feature>
<evidence type="ECO:0000256" key="7">
    <source>
        <dbReference type="PROSITE-ProRule" id="PRU00723"/>
    </source>
</evidence>
<dbReference type="GO" id="GO:0003723">
    <property type="term" value="F:RNA binding"/>
    <property type="evidence" value="ECO:0007669"/>
    <property type="project" value="TreeGrafter"/>
</dbReference>
<evidence type="ECO:0000313" key="11">
    <source>
        <dbReference type="WBParaSite" id="PDA_v2.g21855.t1"/>
    </source>
</evidence>
<feature type="region of interest" description="Disordered" evidence="8">
    <location>
        <begin position="208"/>
        <end position="233"/>
    </location>
</feature>
<comment type="catalytic activity">
    <reaction evidence="6">
        <text>ATP + H2O = ADP + phosphate + H(+)</text>
        <dbReference type="Rhea" id="RHEA:13065"/>
        <dbReference type="ChEBI" id="CHEBI:15377"/>
        <dbReference type="ChEBI" id="CHEBI:15378"/>
        <dbReference type="ChEBI" id="CHEBI:30616"/>
        <dbReference type="ChEBI" id="CHEBI:43474"/>
        <dbReference type="ChEBI" id="CHEBI:456216"/>
        <dbReference type="EC" id="3.6.4.13"/>
    </reaction>
</comment>
<evidence type="ECO:0000256" key="3">
    <source>
        <dbReference type="ARBA" id="ARBA00022801"/>
    </source>
</evidence>
<proteinExistence type="predicted"/>
<dbReference type="InterPro" id="IPR027417">
    <property type="entry name" value="P-loop_NTPase"/>
</dbReference>
<feature type="region of interest" description="Disordered" evidence="8">
    <location>
        <begin position="110"/>
        <end position="194"/>
    </location>
</feature>
<feature type="compositionally biased region" description="Polar residues" evidence="8">
    <location>
        <begin position="222"/>
        <end position="233"/>
    </location>
</feature>
<dbReference type="WBParaSite" id="PDA_v2.g21855.t1">
    <property type="protein sequence ID" value="PDA_v2.g21855.t1"/>
    <property type="gene ID" value="PDA_v2.g21855"/>
</dbReference>
<evidence type="ECO:0000313" key="10">
    <source>
        <dbReference type="Proteomes" id="UP000887578"/>
    </source>
</evidence>
<dbReference type="Proteomes" id="UP000887578">
    <property type="component" value="Unplaced"/>
</dbReference>
<dbReference type="GO" id="GO:0003724">
    <property type="term" value="F:RNA helicase activity"/>
    <property type="evidence" value="ECO:0007669"/>
    <property type="project" value="UniProtKB-EC"/>
</dbReference>
<feature type="compositionally biased region" description="Low complexity" evidence="8">
    <location>
        <begin position="110"/>
        <end position="141"/>
    </location>
</feature>
<dbReference type="Pfam" id="PF14608">
    <property type="entry name" value="zf-CCCH_2"/>
    <property type="match status" value="3"/>
</dbReference>
<feature type="domain" description="C3H1-type" evidence="9">
    <location>
        <begin position="63"/>
        <end position="88"/>
    </location>
</feature>
<keyword evidence="7" id="KW-0479">Metal-binding</keyword>
<name>A0A914PUD8_9BILA</name>
<sequence length="373" mass="41378">MMSLEEEEEENPMHLWSRAFIEIGCNPAFFQHFGTSKPPEVGMMAERCKFWPKCRNEETCSYSHPSKPCIYFPNCWFGDKCMFIHPQCNFEPNCSKPTCPYTHTLPRPVAPRATAVPPRQPHPTTTPATGSDSSGTASAPTNANSSESPNKPVGTETNDETFEQTTEEQNGTSEDTKVEQNGKIAAENETIESVTAEEECDAAAADTNGAPDILVSKPPTASKPSIQTTTTVSKAPTSSVMCRVLPQQSTINMYNGLPYSARYWDIFEKRKQLPVWDHRTQFLEMLDSNQCIILVGKIGSGKTTQIPQWCAQYAKQKSTPGAQLQVACTQPRRVAAVSVADEMDVQLGQEVGYTIRFEDCFSERTILKYCTDV</sequence>
<dbReference type="GO" id="GO:0006397">
    <property type="term" value="P:mRNA processing"/>
    <property type="evidence" value="ECO:0007669"/>
    <property type="project" value="UniProtKB-KW"/>
</dbReference>
<dbReference type="EC" id="3.6.4.13" evidence="1"/>
<evidence type="ECO:0000256" key="8">
    <source>
        <dbReference type="SAM" id="MobiDB-lite"/>
    </source>
</evidence>
<dbReference type="GO" id="GO:0008380">
    <property type="term" value="P:RNA splicing"/>
    <property type="evidence" value="ECO:0007669"/>
    <property type="project" value="UniProtKB-KW"/>
</dbReference>
<evidence type="ECO:0000256" key="4">
    <source>
        <dbReference type="ARBA" id="ARBA00022806"/>
    </source>
</evidence>
<evidence type="ECO:0000256" key="1">
    <source>
        <dbReference type="ARBA" id="ARBA00012552"/>
    </source>
</evidence>
<keyword evidence="4" id="KW-0067">ATP-binding</keyword>
<evidence type="ECO:0000256" key="6">
    <source>
        <dbReference type="ARBA" id="ARBA00047984"/>
    </source>
</evidence>
<keyword evidence="10" id="KW-1185">Reference proteome</keyword>
<dbReference type="GO" id="GO:0005681">
    <property type="term" value="C:spliceosomal complex"/>
    <property type="evidence" value="ECO:0007669"/>
    <property type="project" value="TreeGrafter"/>
</dbReference>
<accession>A0A914PUD8</accession>
<dbReference type="PANTHER" id="PTHR18934">
    <property type="entry name" value="ATP-DEPENDENT RNA HELICASE"/>
    <property type="match status" value="1"/>
</dbReference>
<dbReference type="PANTHER" id="PTHR18934:SF109">
    <property type="entry name" value="ATP-DEPENDENT RNA HELICASE DHX15 HOMOLOG"/>
    <property type="match status" value="1"/>
</dbReference>
<keyword evidence="4" id="KW-0547">Nucleotide-binding</keyword>
<feature type="compositionally biased region" description="Acidic residues" evidence="8">
    <location>
        <begin position="157"/>
        <end position="166"/>
    </location>
</feature>
<evidence type="ECO:0000256" key="2">
    <source>
        <dbReference type="ARBA" id="ARBA00022664"/>
    </source>
</evidence>